<name>A0A6G1H0L3_9PEZI</name>
<evidence type="ECO:0000313" key="2">
    <source>
        <dbReference type="EMBL" id="KAF1986539.1"/>
    </source>
</evidence>
<dbReference type="Proteomes" id="UP000800041">
    <property type="component" value="Unassembled WGS sequence"/>
</dbReference>
<dbReference type="EMBL" id="ML977156">
    <property type="protein sequence ID" value="KAF1986539.1"/>
    <property type="molecule type" value="Genomic_DNA"/>
</dbReference>
<dbReference type="OrthoDB" id="5218421at2759"/>
<feature type="region of interest" description="Disordered" evidence="1">
    <location>
        <begin position="28"/>
        <end position="82"/>
    </location>
</feature>
<accession>A0A6G1H0L3</accession>
<keyword evidence="3" id="KW-1185">Reference proteome</keyword>
<reference evidence="2" key="1">
    <citation type="journal article" date="2020" name="Stud. Mycol.">
        <title>101 Dothideomycetes genomes: a test case for predicting lifestyles and emergence of pathogens.</title>
        <authorList>
            <person name="Haridas S."/>
            <person name="Albert R."/>
            <person name="Binder M."/>
            <person name="Bloem J."/>
            <person name="Labutti K."/>
            <person name="Salamov A."/>
            <person name="Andreopoulos B."/>
            <person name="Baker S."/>
            <person name="Barry K."/>
            <person name="Bills G."/>
            <person name="Bluhm B."/>
            <person name="Cannon C."/>
            <person name="Castanera R."/>
            <person name="Culley D."/>
            <person name="Daum C."/>
            <person name="Ezra D."/>
            <person name="Gonzalez J."/>
            <person name="Henrissat B."/>
            <person name="Kuo A."/>
            <person name="Liang C."/>
            <person name="Lipzen A."/>
            <person name="Lutzoni F."/>
            <person name="Magnuson J."/>
            <person name="Mondo S."/>
            <person name="Nolan M."/>
            <person name="Ohm R."/>
            <person name="Pangilinan J."/>
            <person name="Park H.-J."/>
            <person name="Ramirez L."/>
            <person name="Alfaro M."/>
            <person name="Sun H."/>
            <person name="Tritt A."/>
            <person name="Yoshinaga Y."/>
            <person name="Zwiers L.-H."/>
            <person name="Turgeon B."/>
            <person name="Goodwin S."/>
            <person name="Spatafora J."/>
            <person name="Crous P."/>
            <person name="Grigoriev I."/>
        </authorList>
    </citation>
    <scope>NUCLEOTIDE SEQUENCE</scope>
    <source>
        <strain evidence="2">CBS 113979</strain>
    </source>
</reference>
<organism evidence="2 3">
    <name type="scientific">Aulographum hederae CBS 113979</name>
    <dbReference type="NCBI Taxonomy" id="1176131"/>
    <lineage>
        <taxon>Eukaryota</taxon>
        <taxon>Fungi</taxon>
        <taxon>Dikarya</taxon>
        <taxon>Ascomycota</taxon>
        <taxon>Pezizomycotina</taxon>
        <taxon>Dothideomycetes</taxon>
        <taxon>Pleosporomycetidae</taxon>
        <taxon>Aulographales</taxon>
        <taxon>Aulographaceae</taxon>
    </lineage>
</organism>
<gene>
    <name evidence="2" type="ORF">K402DRAFT_332147</name>
</gene>
<evidence type="ECO:0000313" key="3">
    <source>
        <dbReference type="Proteomes" id="UP000800041"/>
    </source>
</evidence>
<protein>
    <submittedName>
        <fullName evidence="2">Uncharacterized protein</fullName>
    </submittedName>
</protein>
<sequence length="82" mass="8944">MPSQESVYVNGQFSEPMSAQHNFSEQYDLEDPATAMSSYNRVMHQHTKQQLATATNSAARRRTTSNGKTGSISSESSVGSLT</sequence>
<dbReference type="AlphaFoldDB" id="A0A6G1H0L3"/>
<evidence type="ECO:0000256" key="1">
    <source>
        <dbReference type="SAM" id="MobiDB-lite"/>
    </source>
</evidence>
<proteinExistence type="predicted"/>
<feature type="compositionally biased region" description="Low complexity" evidence="1">
    <location>
        <begin position="52"/>
        <end position="82"/>
    </location>
</feature>